<accession>A0A839V424</accession>
<feature type="transmembrane region" description="Helical" evidence="8">
    <location>
        <begin position="231"/>
        <end position="251"/>
    </location>
</feature>
<keyword evidence="7" id="KW-0479">Metal-binding</keyword>
<reference evidence="9 10" key="1">
    <citation type="submission" date="2020-08" db="EMBL/GenBank/DDBJ databases">
        <title>Genomic Encyclopedia of Type Strains, Phase III (KMG-III): the genomes of soil and plant-associated and newly described type strains.</title>
        <authorList>
            <person name="Whitman W."/>
        </authorList>
    </citation>
    <scope>NUCLEOTIDE SEQUENCE [LARGE SCALE GENOMIC DNA]</scope>
    <source>
        <strain evidence="9 10">CECT 8088</strain>
    </source>
</reference>
<dbReference type="RefSeq" id="WP_183275216.1">
    <property type="nucleotide sequence ID" value="NZ_JACHXV010000007.1"/>
</dbReference>
<keyword evidence="7" id="KW-0460">Magnesium</keyword>
<keyword evidence="5 8" id="KW-1133">Transmembrane helix</keyword>
<sequence length="331" mass="33972">MGWALITCTVAMALASAAMVRAMIGRGALDVPGARSSHDTPTPRGGGIGPVATLCTGLVAAMVILPGAIRPAAGLLLACLVLAAVSHRDDVRQGDFRVKLAGQLAAALIVVTCGLTWPHPQGGLAVAMAAVMGVAWLIFATNAMNFIDGLNGLAAGSMLLGSLAIASVAGPGWIGCAALALAAGLAGFLPFNYPKARIFLGDVGSQPCGFAVAALGLALGSGGWSAHAVHAALLAPFLFFGIYADVFFTLLRRARAGERLTQAHRGHLYQLAQRSFLPAWAVALVEFGFVGIGWAAWHLWPANPLASVAVLVVPQVIWAVAVLRRAAPLLR</sequence>
<evidence type="ECO:0000256" key="3">
    <source>
        <dbReference type="ARBA" id="ARBA00022679"/>
    </source>
</evidence>
<dbReference type="PANTHER" id="PTHR22926">
    <property type="entry name" value="PHOSPHO-N-ACETYLMURAMOYL-PENTAPEPTIDE-TRANSFERASE"/>
    <property type="match status" value="1"/>
</dbReference>
<evidence type="ECO:0000256" key="6">
    <source>
        <dbReference type="ARBA" id="ARBA00023136"/>
    </source>
</evidence>
<evidence type="ECO:0000313" key="9">
    <source>
        <dbReference type="EMBL" id="MBB3174312.1"/>
    </source>
</evidence>
<evidence type="ECO:0000256" key="5">
    <source>
        <dbReference type="ARBA" id="ARBA00022989"/>
    </source>
</evidence>
<feature type="transmembrane region" description="Helical" evidence="8">
    <location>
        <begin position="305"/>
        <end position="323"/>
    </location>
</feature>
<feature type="transmembrane region" description="Helical" evidence="8">
    <location>
        <begin position="124"/>
        <end position="147"/>
    </location>
</feature>
<dbReference type="Proteomes" id="UP000557688">
    <property type="component" value="Unassembled WGS sequence"/>
</dbReference>
<comment type="subcellular location">
    <subcellularLocation>
        <location evidence="1">Cell membrane</location>
        <topology evidence="1">Multi-pass membrane protein</topology>
    </subcellularLocation>
</comment>
<evidence type="ECO:0000256" key="1">
    <source>
        <dbReference type="ARBA" id="ARBA00004651"/>
    </source>
</evidence>
<dbReference type="EC" id="2.7.8.33" evidence="9"/>
<feature type="binding site" evidence="7">
    <location>
        <position position="145"/>
    </location>
    <ligand>
        <name>Mg(2+)</name>
        <dbReference type="ChEBI" id="CHEBI:18420"/>
    </ligand>
</feature>
<dbReference type="PANTHER" id="PTHR22926:SF3">
    <property type="entry name" value="UNDECAPRENYL-PHOSPHATE ALPHA-N-ACETYLGLUCOSAMINYL 1-PHOSPHATE TRANSFERASE"/>
    <property type="match status" value="1"/>
</dbReference>
<dbReference type="GO" id="GO:0005886">
    <property type="term" value="C:plasma membrane"/>
    <property type="evidence" value="ECO:0007669"/>
    <property type="project" value="UniProtKB-SubCell"/>
</dbReference>
<name>A0A839V424_9PROT</name>
<evidence type="ECO:0000256" key="4">
    <source>
        <dbReference type="ARBA" id="ARBA00022692"/>
    </source>
</evidence>
<dbReference type="EMBL" id="JACHXV010000007">
    <property type="protein sequence ID" value="MBB3174312.1"/>
    <property type="molecule type" value="Genomic_DNA"/>
</dbReference>
<organism evidence="9 10">
    <name type="scientific">Endobacter medicaginis</name>
    <dbReference type="NCBI Taxonomy" id="1181271"/>
    <lineage>
        <taxon>Bacteria</taxon>
        <taxon>Pseudomonadati</taxon>
        <taxon>Pseudomonadota</taxon>
        <taxon>Alphaproteobacteria</taxon>
        <taxon>Acetobacterales</taxon>
        <taxon>Acetobacteraceae</taxon>
        <taxon>Endobacter</taxon>
    </lineage>
</organism>
<dbReference type="Pfam" id="PF00953">
    <property type="entry name" value="Glycos_transf_4"/>
    <property type="match status" value="1"/>
</dbReference>
<dbReference type="InterPro" id="IPR000715">
    <property type="entry name" value="Glycosyl_transferase_4"/>
</dbReference>
<evidence type="ECO:0000256" key="8">
    <source>
        <dbReference type="SAM" id="Phobius"/>
    </source>
</evidence>
<comment type="caution">
    <text evidence="9">The sequence shown here is derived from an EMBL/GenBank/DDBJ whole genome shotgun (WGS) entry which is preliminary data.</text>
</comment>
<keyword evidence="10" id="KW-1185">Reference proteome</keyword>
<keyword evidence="6 8" id="KW-0472">Membrane</keyword>
<dbReference type="GO" id="GO:0071555">
    <property type="term" value="P:cell wall organization"/>
    <property type="evidence" value="ECO:0007669"/>
    <property type="project" value="TreeGrafter"/>
</dbReference>
<evidence type="ECO:0000256" key="7">
    <source>
        <dbReference type="PIRSR" id="PIRSR600715-1"/>
    </source>
</evidence>
<evidence type="ECO:0000313" key="10">
    <source>
        <dbReference type="Proteomes" id="UP000557688"/>
    </source>
</evidence>
<feature type="binding site" evidence="7">
    <location>
        <position position="202"/>
    </location>
    <ligand>
        <name>Mg(2+)</name>
        <dbReference type="ChEBI" id="CHEBI:18420"/>
    </ligand>
</feature>
<proteinExistence type="predicted"/>
<dbReference type="GO" id="GO:0036380">
    <property type="term" value="F:UDP-N-acetylglucosamine-undecaprenyl-phosphate N-acetylglucosaminephosphotransferase activity"/>
    <property type="evidence" value="ECO:0007669"/>
    <property type="project" value="UniProtKB-EC"/>
</dbReference>
<protein>
    <submittedName>
        <fullName evidence="9">UDP-GlcNAc:undecaprenyl-phosphate GlcNAc-1-phosphate transferase</fullName>
        <ecNumber evidence="9">2.7.8.33</ecNumber>
    </submittedName>
</protein>
<keyword evidence="4 8" id="KW-0812">Transmembrane</keyword>
<gene>
    <name evidence="9" type="ORF">FHR90_002153</name>
</gene>
<feature type="transmembrane region" description="Helical" evidence="8">
    <location>
        <begin position="100"/>
        <end position="117"/>
    </location>
</feature>
<dbReference type="GO" id="GO:0009103">
    <property type="term" value="P:lipopolysaccharide biosynthetic process"/>
    <property type="evidence" value="ECO:0007669"/>
    <property type="project" value="TreeGrafter"/>
</dbReference>
<keyword evidence="2" id="KW-1003">Cell membrane</keyword>
<feature type="transmembrane region" description="Helical" evidence="8">
    <location>
        <begin position="72"/>
        <end position="88"/>
    </location>
</feature>
<keyword evidence="3 9" id="KW-0808">Transferase</keyword>
<comment type="cofactor">
    <cofactor evidence="7">
        <name>Mg(2+)</name>
        <dbReference type="ChEBI" id="CHEBI:18420"/>
    </cofactor>
</comment>
<dbReference type="AlphaFoldDB" id="A0A839V424"/>
<evidence type="ECO:0000256" key="2">
    <source>
        <dbReference type="ARBA" id="ARBA00022475"/>
    </source>
</evidence>
<feature type="transmembrane region" description="Helical" evidence="8">
    <location>
        <begin position="277"/>
        <end position="299"/>
    </location>
</feature>
<feature type="transmembrane region" description="Helical" evidence="8">
    <location>
        <begin position="159"/>
        <end position="186"/>
    </location>
</feature>
<dbReference type="GO" id="GO:0046872">
    <property type="term" value="F:metal ion binding"/>
    <property type="evidence" value="ECO:0007669"/>
    <property type="project" value="UniProtKB-KW"/>
</dbReference>
<dbReference type="GO" id="GO:0044038">
    <property type="term" value="P:cell wall macromolecule biosynthetic process"/>
    <property type="evidence" value="ECO:0007669"/>
    <property type="project" value="TreeGrafter"/>
</dbReference>